<keyword evidence="1" id="KW-0812">Transmembrane</keyword>
<keyword evidence="1" id="KW-1133">Transmembrane helix</keyword>
<keyword evidence="1" id="KW-0472">Membrane</keyword>
<feature type="transmembrane region" description="Helical" evidence="1">
    <location>
        <begin position="34"/>
        <end position="61"/>
    </location>
</feature>
<evidence type="ECO:0000313" key="3">
    <source>
        <dbReference type="Proteomes" id="UP000243739"/>
    </source>
</evidence>
<keyword evidence="3" id="KW-1185">Reference proteome</keyword>
<name>A0A1D2YU31_9BACI</name>
<reference evidence="2 3" key="1">
    <citation type="submission" date="2016-09" db="EMBL/GenBank/DDBJ databases">
        <title>Draft genome sequence for the type strain of Vulcanibacillus modesticaldus BR, a strictly anaerobic, moderately thermophilic, and nitrate-reducing bacterium from deep sea-hydrothermal vents of the Mid-Atlantic Ridge.</title>
        <authorList>
            <person name="Abin C.A."/>
            <person name="Hollibaugh J.T."/>
        </authorList>
    </citation>
    <scope>NUCLEOTIDE SEQUENCE [LARGE SCALE GENOMIC DNA]</scope>
    <source>
        <strain evidence="2 3">BR</strain>
    </source>
</reference>
<dbReference type="RefSeq" id="WP_069656980.1">
    <property type="nucleotide sequence ID" value="NZ_MIJF01000032.1"/>
</dbReference>
<comment type="caution">
    <text evidence="2">The sequence shown here is derived from an EMBL/GenBank/DDBJ whole genome shotgun (WGS) entry which is preliminary data.</text>
</comment>
<gene>
    <name evidence="2" type="ORF">BHF71_10030</name>
</gene>
<organism evidence="2 3">
    <name type="scientific">Vulcanibacillus modesticaldus</name>
    <dbReference type="NCBI Taxonomy" id="337097"/>
    <lineage>
        <taxon>Bacteria</taxon>
        <taxon>Bacillati</taxon>
        <taxon>Bacillota</taxon>
        <taxon>Bacilli</taxon>
        <taxon>Bacillales</taxon>
        <taxon>Bacillaceae</taxon>
        <taxon>Vulcanibacillus</taxon>
    </lineage>
</organism>
<sequence length="231" mass="27418">MLWIIYILNYILLMYVIRKIPKEKEKNFWLKVTFLYLVSIITLNINILPIPIGLIIAFSVVDKEKTINKSIKKIVLLFGLVYFILTIVVPPIEIKDILTYNELHKEISRFEDVHSIHIYDDTAPIQKEIRKYYDSDSSLYLQFITWVLNQRGIEIVNKEWLEEAYSRDNLNFYWSSIQIDGLTRHVYIRFKDGSGEYFGIFKKENDGSRYYLKTVIEHSGIEDGIYPTIFP</sequence>
<evidence type="ECO:0000313" key="2">
    <source>
        <dbReference type="EMBL" id="OEF99163.1"/>
    </source>
</evidence>
<evidence type="ECO:0000256" key="1">
    <source>
        <dbReference type="SAM" id="Phobius"/>
    </source>
</evidence>
<dbReference type="EMBL" id="MIJF01000032">
    <property type="protein sequence ID" value="OEF99163.1"/>
    <property type="molecule type" value="Genomic_DNA"/>
</dbReference>
<dbReference type="AlphaFoldDB" id="A0A1D2YU31"/>
<accession>A0A1D2YU31</accession>
<dbReference type="Proteomes" id="UP000243739">
    <property type="component" value="Unassembled WGS sequence"/>
</dbReference>
<proteinExistence type="predicted"/>
<feature type="transmembrane region" description="Helical" evidence="1">
    <location>
        <begin position="73"/>
        <end position="92"/>
    </location>
</feature>
<dbReference type="OrthoDB" id="2571675at2"/>
<protein>
    <submittedName>
        <fullName evidence="2">Uncharacterized protein</fullName>
    </submittedName>
</protein>